<proteinExistence type="predicted"/>
<protein>
    <submittedName>
        <fullName evidence="5">Transcriptional regulator, AsnC family</fullName>
    </submittedName>
</protein>
<dbReference type="GO" id="GO:0043200">
    <property type="term" value="P:response to amino acid"/>
    <property type="evidence" value="ECO:0007669"/>
    <property type="project" value="TreeGrafter"/>
</dbReference>
<dbReference type="Proteomes" id="UP000332487">
    <property type="component" value="Unassembled WGS sequence"/>
</dbReference>
<keyword evidence="2" id="KW-0238">DNA-binding</keyword>
<dbReference type="PROSITE" id="PS50956">
    <property type="entry name" value="HTH_ASNC_2"/>
    <property type="match status" value="1"/>
</dbReference>
<dbReference type="CDD" id="cd00090">
    <property type="entry name" value="HTH_ARSR"/>
    <property type="match status" value="1"/>
</dbReference>
<dbReference type="Gene3D" id="1.10.10.10">
    <property type="entry name" value="Winged helix-like DNA-binding domain superfamily/Winged helix DNA-binding domain"/>
    <property type="match status" value="1"/>
</dbReference>
<dbReference type="InterPro" id="IPR011008">
    <property type="entry name" value="Dimeric_a/b-barrel"/>
</dbReference>
<evidence type="ECO:0000259" key="4">
    <source>
        <dbReference type="PROSITE" id="PS50956"/>
    </source>
</evidence>
<dbReference type="GO" id="GO:0005829">
    <property type="term" value="C:cytosol"/>
    <property type="evidence" value="ECO:0007669"/>
    <property type="project" value="TreeGrafter"/>
</dbReference>
<dbReference type="PANTHER" id="PTHR30154">
    <property type="entry name" value="LEUCINE-RESPONSIVE REGULATORY PROTEIN"/>
    <property type="match status" value="1"/>
</dbReference>
<dbReference type="GO" id="GO:0043565">
    <property type="term" value="F:sequence-specific DNA binding"/>
    <property type="evidence" value="ECO:0007669"/>
    <property type="project" value="InterPro"/>
</dbReference>
<dbReference type="InterPro" id="IPR036390">
    <property type="entry name" value="WH_DNA-bd_sf"/>
</dbReference>
<dbReference type="InterPro" id="IPR011991">
    <property type="entry name" value="ArsR-like_HTH"/>
</dbReference>
<dbReference type="PANTHER" id="PTHR30154:SF34">
    <property type="entry name" value="TRANSCRIPTIONAL REGULATOR AZLB"/>
    <property type="match status" value="1"/>
</dbReference>
<organism evidence="5 6">
    <name type="scientific">Candidatus Micrarchaeum acidiphilum ARMAN-2</name>
    <dbReference type="NCBI Taxonomy" id="425595"/>
    <lineage>
        <taxon>Archaea</taxon>
        <taxon>Candidatus Micrarchaeota</taxon>
        <taxon>Candidatus Micrarchaeia</taxon>
        <taxon>Candidatus Micrarchaeales</taxon>
        <taxon>Candidatus Micrarchaeaceae</taxon>
        <taxon>Candidatus Micrarchaeum</taxon>
    </lineage>
</organism>
<evidence type="ECO:0000313" key="5">
    <source>
        <dbReference type="EMBL" id="EET90466.1"/>
    </source>
</evidence>
<name>C7DGD8_MICA2</name>
<keyword evidence="1" id="KW-0805">Transcription regulation</keyword>
<evidence type="ECO:0000313" key="6">
    <source>
        <dbReference type="Proteomes" id="UP000332487"/>
    </source>
</evidence>
<sequence>MDAIDEDIIYAIDSGSIRYSRIAKKLGIPLSTVHFRVKRLERDGIIKGYRGDIDWRKAGLGLNAFVFINIDVSLLKRIGKTQDKLLKELLSIKYVREGYVVTGDSDILLRVMAKDTAHFKEILLNHIDTKEGIVKTDTIMILE</sequence>
<dbReference type="AlphaFoldDB" id="C7DGD8"/>
<dbReference type="InterPro" id="IPR000485">
    <property type="entry name" value="AsnC-type_HTH_dom"/>
</dbReference>
<evidence type="ECO:0000256" key="3">
    <source>
        <dbReference type="ARBA" id="ARBA00023163"/>
    </source>
</evidence>
<dbReference type="SUPFAM" id="SSF46785">
    <property type="entry name" value="Winged helix' DNA-binding domain"/>
    <property type="match status" value="1"/>
</dbReference>
<dbReference type="SMART" id="SM00344">
    <property type="entry name" value="HTH_ASNC"/>
    <property type="match status" value="1"/>
</dbReference>
<dbReference type="InterPro" id="IPR036388">
    <property type="entry name" value="WH-like_DNA-bd_sf"/>
</dbReference>
<feature type="domain" description="HTH asnC-type" evidence="4">
    <location>
        <begin position="1"/>
        <end position="61"/>
    </location>
</feature>
<reference evidence="5 6" key="2">
    <citation type="journal article" date="2010" name="Proc. Natl. Acad. Sci. U.S.A.">
        <title>Enigmatic, ultrasmall, uncultivated Archaea.</title>
        <authorList>
            <person name="Baker B.J."/>
            <person name="Comolli L.R."/>
            <person name="Dick G.J."/>
            <person name="Hauser L.J."/>
            <person name="Hyatt D."/>
            <person name="Dill B.D."/>
            <person name="Land M.L."/>
            <person name="Verberkmoes N.C."/>
            <person name="Hettich R.L."/>
            <person name="Banfield J.F."/>
        </authorList>
    </citation>
    <scope>NUCLEOTIDE SEQUENCE [LARGE SCALE GENOMIC DNA]</scope>
    <source>
        <strain evidence="5">ARMAN-2</strain>
    </source>
</reference>
<dbReference type="Pfam" id="PF01037">
    <property type="entry name" value="AsnC_trans_reg"/>
    <property type="match status" value="1"/>
</dbReference>
<dbReference type="Gene3D" id="3.30.70.920">
    <property type="match status" value="1"/>
</dbReference>
<accession>C7DGD8</accession>
<dbReference type="Pfam" id="PF13412">
    <property type="entry name" value="HTH_24"/>
    <property type="match status" value="1"/>
</dbReference>
<keyword evidence="3" id="KW-0804">Transcription</keyword>
<evidence type="ECO:0000256" key="1">
    <source>
        <dbReference type="ARBA" id="ARBA00023015"/>
    </source>
</evidence>
<dbReference type="PRINTS" id="PR00033">
    <property type="entry name" value="HTHASNC"/>
</dbReference>
<reference evidence="5 6" key="1">
    <citation type="journal article" date="2009" name="Genome Biol.">
        <title>Community-wide analysis of microbial genome sequence signatures.</title>
        <authorList>
            <person name="Dick G.J."/>
            <person name="Andersson A.F."/>
            <person name="Baker B.J."/>
            <person name="Simmons S.L."/>
            <person name="Thomas B.C."/>
            <person name="Yelton A.P."/>
            <person name="Banfield J.F."/>
        </authorList>
    </citation>
    <scope>NUCLEOTIDE SEQUENCE [LARGE SCALE GENOMIC DNA]</scope>
    <source>
        <strain evidence="5">ARMAN-2</strain>
    </source>
</reference>
<dbReference type="InterPro" id="IPR019887">
    <property type="entry name" value="Tscrpt_reg_AsnC/Lrp_C"/>
</dbReference>
<dbReference type="EMBL" id="GG697237">
    <property type="protein sequence ID" value="EET90466.1"/>
    <property type="molecule type" value="Genomic_DNA"/>
</dbReference>
<dbReference type="InterPro" id="IPR019888">
    <property type="entry name" value="Tscrpt_reg_AsnC-like"/>
</dbReference>
<keyword evidence="6" id="KW-1185">Reference proteome</keyword>
<gene>
    <name evidence="5" type="ORF">UNLARM2_0142</name>
</gene>
<evidence type="ECO:0000256" key="2">
    <source>
        <dbReference type="ARBA" id="ARBA00023125"/>
    </source>
</evidence>
<dbReference type="SUPFAM" id="SSF54909">
    <property type="entry name" value="Dimeric alpha+beta barrel"/>
    <property type="match status" value="1"/>
</dbReference>